<comment type="caution">
    <text evidence="3">The sequence shown here is derived from an EMBL/GenBank/DDBJ whole genome shotgun (WGS) entry which is preliminary data.</text>
</comment>
<dbReference type="PANTHER" id="PTHR21240">
    <property type="entry name" value="2-AMINO-3-CARBOXYLMUCONATE-6-SEMIALDEHYDE DECARBOXYLASE"/>
    <property type="match status" value="1"/>
</dbReference>
<gene>
    <name evidence="3" type="ORF">IAB05_03370</name>
</gene>
<evidence type="ECO:0000259" key="2">
    <source>
        <dbReference type="Pfam" id="PF04909"/>
    </source>
</evidence>
<dbReference type="PANTHER" id="PTHR21240:SF28">
    <property type="entry name" value="ISO-OROTATE DECARBOXYLASE (EUROFUNG)"/>
    <property type="match status" value="1"/>
</dbReference>
<dbReference type="Proteomes" id="UP000824094">
    <property type="component" value="Unassembled WGS sequence"/>
</dbReference>
<evidence type="ECO:0000313" key="3">
    <source>
        <dbReference type="EMBL" id="HIU60416.1"/>
    </source>
</evidence>
<dbReference type="InterPro" id="IPR032466">
    <property type="entry name" value="Metal_Hydrolase"/>
</dbReference>
<sequence length="264" mass="29782">MKIIDFHTHIFPDALANRAMDSLKKNAKGEYMPVHDFTCKGLISAMNNFGIDISVVMPVATKPTHSDKNMDWGLEIASDRVIPFAGLFPDDNWKANVDRAVSLGYKGIKLHPEYQNFILDDPVMLKRYDYALNKGLIILFHAGYDPIGSDPLKSNPKMFKHLLRELRGGTIIAAHLGGQQQWQEVEDELAGEDIYFDTSMGTEYYGKEQFKRILAAHGDDKILFATDSPWSDAGKEIANLNSWDIPAQSLEKIFHLNAEKLLKI</sequence>
<dbReference type="InterPro" id="IPR006680">
    <property type="entry name" value="Amidohydro-rel"/>
</dbReference>
<accession>A0A9D1MHL3</accession>
<keyword evidence="1" id="KW-0456">Lyase</keyword>
<dbReference type="GO" id="GO:0005737">
    <property type="term" value="C:cytoplasm"/>
    <property type="evidence" value="ECO:0007669"/>
    <property type="project" value="TreeGrafter"/>
</dbReference>
<organism evidence="3 4">
    <name type="scientific">Candidatus Stercoripulliclostridium merdigallinarum</name>
    <dbReference type="NCBI Taxonomy" id="2840951"/>
    <lineage>
        <taxon>Bacteria</taxon>
        <taxon>Bacillati</taxon>
        <taxon>Bacillota</taxon>
        <taxon>Clostridia</taxon>
        <taxon>Eubacteriales</taxon>
        <taxon>Candidatus Stercoripulliclostridium</taxon>
    </lineage>
</organism>
<dbReference type="InterPro" id="IPR032465">
    <property type="entry name" value="ACMSD"/>
</dbReference>
<dbReference type="Gene3D" id="3.20.20.140">
    <property type="entry name" value="Metal-dependent hydrolases"/>
    <property type="match status" value="1"/>
</dbReference>
<dbReference type="GO" id="GO:0019748">
    <property type="term" value="P:secondary metabolic process"/>
    <property type="evidence" value="ECO:0007669"/>
    <property type="project" value="TreeGrafter"/>
</dbReference>
<protein>
    <submittedName>
        <fullName evidence="3">Amidohydrolase family protein</fullName>
    </submittedName>
</protein>
<reference evidence="3" key="1">
    <citation type="submission" date="2020-10" db="EMBL/GenBank/DDBJ databases">
        <authorList>
            <person name="Gilroy R."/>
        </authorList>
    </citation>
    <scope>NUCLEOTIDE SEQUENCE</scope>
    <source>
        <strain evidence="3">18911</strain>
    </source>
</reference>
<dbReference type="EMBL" id="DVNF01000098">
    <property type="protein sequence ID" value="HIU60416.1"/>
    <property type="molecule type" value="Genomic_DNA"/>
</dbReference>
<reference evidence="3" key="2">
    <citation type="journal article" date="2021" name="PeerJ">
        <title>Extensive microbial diversity within the chicken gut microbiome revealed by metagenomics and culture.</title>
        <authorList>
            <person name="Gilroy R."/>
            <person name="Ravi A."/>
            <person name="Getino M."/>
            <person name="Pursley I."/>
            <person name="Horton D.L."/>
            <person name="Alikhan N.F."/>
            <person name="Baker D."/>
            <person name="Gharbi K."/>
            <person name="Hall N."/>
            <person name="Watson M."/>
            <person name="Adriaenssens E.M."/>
            <person name="Foster-Nyarko E."/>
            <person name="Jarju S."/>
            <person name="Secka A."/>
            <person name="Antonio M."/>
            <person name="Oren A."/>
            <person name="Chaudhuri R.R."/>
            <person name="La Ragione R."/>
            <person name="Hildebrand F."/>
            <person name="Pallen M.J."/>
        </authorList>
    </citation>
    <scope>NUCLEOTIDE SEQUENCE</scope>
    <source>
        <strain evidence="3">18911</strain>
    </source>
</reference>
<dbReference type="GO" id="GO:0016831">
    <property type="term" value="F:carboxy-lyase activity"/>
    <property type="evidence" value="ECO:0007669"/>
    <property type="project" value="InterPro"/>
</dbReference>
<feature type="domain" description="Amidohydrolase-related" evidence="2">
    <location>
        <begin position="4"/>
        <end position="263"/>
    </location>
</feature>
<evidence type="ECO:0000313" key="4">
    <source>
        <dbReference type="Proteomes" id="UP000824094"/>
    </source>
</evidence>
<dbReference type="GO" id="GO:0016787">
    <property type="term" value="F:hydrolase activity"/>
    <property type="evidence" value="ECO:0007669"/>
    <property type="project" value="InterPro"/>
</dbReference>
<dbReference type="Pfam" id="PF04909">
    <property type="entry name" value="Amidohydro_2"/>
    <property type="match status" value="1"/>
</dbReference>
<name>A0A9D1MHL3_9FIRM</name>
<evidence type="ECO:0000256" key="1">
    <source>
        <dbReference type="ARBA" id="ARBA00023239"/>
    </source>
</evidence>
<proteinExistence type="predicted"/>
<dbReference type="CDD" id="cd01292">
    <property type="entry name" value="metallo-dependent_hydrolases"/>
    <property type="match status" value="1"/>
</dbReference>
<dbReference type="AlphaFoldDB" id="A0A9D1MHL3"/>
<dbReference type="SUPFAM" id="SSF51556">
    <property type="entry name" value="Metallo-dependent hydrolases"/>
    <property type="match status" value="1"/>
</dbReference>